<dbReference type="InterPro" id="IPR051453">
    <property type="entry name" value="MBL_Glyoxalase_II"/>
</dbReference>
<proteinExistence type="predicted"/>
<dbReference type="Pfam" id="PF00753">
    <property type="entry name" value="Lactamase_B"/>
    <property type="match status" value="1"/>
</dbReference>
<evidence type="ECO:0000256" key="3">
    <source>
        <dbReference type="ARBA" id="ARBA00022801"/>
    </source>
</evidence>
<dbReference type="KEGG" id="sdyn:Mal52_14870"/>
<feature type="domain" description="Metallo-beta-lactamase" evidence="6">
    <location>
        <begin position="19"/>
        <end position="199"/>
    </location>
</feature>
<feature type="region of interest" description="Disordered" evidence="5">
    <location>
        <begin position="197"/>
        <end position="217"/>
    </location>
</feature>
<dbReference type="InterPro" id="IPR036866">
    <property type="entry name" value="RibonucZ/Hydroxyglut_hydro"/>
</dbReference>
<keyword evidence="8" id="KW-1185">Reference proteome</keyword>
<dbReference type="AlphaFoldDB" id="A0A517ZKN6"/>
<dbReference type="GO" id="GO:0046872">
    <property type="term" value="F:metal ion binding"/>
    <property type="evidence" value="ECO:0007669"/>
    <property type="project" value="UniProtKB-KW"/>
</dbReference>
<keyword evidence="2" id="KW-0479">Metal-binding</keyword>
<evidence type="ECO:0000259" key="6">
    <source>
        <dbReference type="SMART" id="SM00849"/>
    </source>
</evidence>
<dbReference type="GO" id="GO:0016787">
    <property type="term" value="F:hydrolase activity"/>
    <property type="evidence" value="ECO:0007669"/>
    <property type="project" value="UniProtKB-KW"/>
</dbReference>
<dbReference type="EMBL" id="CP036276">
    <property type="protein sequence ID" value="QDU43016.1"/>
    <property type="molecule type" value="Genomic_DNA"/>
</dbReference>
<dbReference type="InterPro" id="IPR001279">
    <property type="entry name" value="Metallo-B-lactamas"/>
</dbReference>
<keyword evidence="3 7" id="KW-0378">Hydrolase</keyword>
<protein>
    <submittedName>
        <fullName evidence="7">Putative metallo-hydrolase</fullName>
        <ecNumber evidence="7">3.-.-.-</ecNumber>
    </submittedName>
</protein>
<dbReference type="RefSeq" id="WP_197534720.1">
    <property type="nucleotide sequence ID" value="NZ_CP036276.1"/>
</dbReference>
<gene>
    <name evidence="7" type="ORF">Mal52_14870</name>
</gene>
<dbReference type="PANTHER" id="PTHR46233">
    <property type="entry name" value="HYDROXYACYLGLUTATHIONE HYDROLASE GLOC"/>
    <property type="match status" value="1"/>
</dbReference>
<dbReference type="SUPFAM" id="SSF56281">
    <property type="entry name" value="Metallo-hydrolase/oxidoreductase"/>
    <property type="match status" value="1"/>
</dbReference>
<dbReference type="Proteomes" id="UP000319383">
    <property type="component" value="Chromosome"/>
</dbReference>
<keyword evidence="4" id="KW-0862">Zinc</keyword>
<evidence type="ECO:0000256" key="1">
    <source>
        <dbReference type="ARBA" id="ARBA00001947"/>
    </source>
</evidence>
<comment type="cofactor">
    <cofactor evidence="1">
        <name>Zn(2+)</name>
        <dbReference type="ChEBI" id="CHEBI:29105"/>
    </cofactor>
</comment>
<evidence type="ECO:0000313" key="7">
    <source>
        <dbReference type="EMBL" id="QDU43016.1"/>
    </source>
</evidence>
<dbReference type="Gene3D" id="3.60.15.10">
    <property type="entry name" value="Ribonuclease Z/Hydroxyacylglutathione hydrolase-like"/>
    <property type="match status" value="1"/>
</dbReference>
<evidence type="ECO:0000256" key="5">
    <source>
        <dbReference type="SAM" id="MobiDB-lite"/>
    </source>
</evidence>
<accession>A0A517ZKN6</accession>
<name>A0A517ZKN6_9PLAN</name>
<dbReference type="PANTHER" id="PTHR46233:SF3">
    <property type="entry name" value="HYDROXYACYLGLUTATHIONE HYDROLASE GLOC"/>
    <property type="match status" value="1"/>
</dbReference>
<organism evidence="7 8">
    <name type="scientific">Symmachiella dynata</name>
    <dbReference type="NCBI Taxonomy" id="2527995"/>
    <lineage>
        <taxon>Bacteria</taxon>
        <taxon>Pseudomonadati</taxon>
        <taxon>Planctomycetota</taxon>
        <taxon>Planctomycetia</taxon>
        <taxon>Planctomycetales</taxon>
        <taxon>Planctomycetaceae</taxon>
        <taxon>Symmachiella</taxon>
    </lineage>
</organism>
<evidence type="ECO:0000256" key="4">
    <source>
        <dbReference type="ARBA" id="ARBA00022833"/>
    </source>
</evidence>
<dbReference type="EC" id="3.-.-.-" evidence="7"/>
<dbReference type="CDD" id="cd06262">
    <property type="entry name" value="metallo-hydrolase-like_MBL-fold"/>
    <property type="match status" value="1"/>
</dbReference>
<evidence type="ECO:0000256" key="2">
    <source>
        <dbReference type="ARBA" id="ARBA00022723"/>
    </source>
</evidence>
<sequence length="217" mass="23025">MPSANIAVDTIVSPPFMENSLIVRVEGRDDCLVVDPGFDPEAIAEKMKSLGVEPAMVLLTHGHADHIAGNGFFKERWPDVPLVIGTGDAGMLTDARANLSALAGGSITSPPADRTVDEGDVIEAAGISLRVLEIPGHSAGHVVYVIEQVEPHIVLGGDVLFQGGIGRFDFPGGNEQKLLNGIRTKLYTLPDETIVYPGHGPSTTTGEEKRSNPFVHM</sequence>
<reference evidence="7 8" key="1">
    <citation type="submission" date="2019-02" db="EMBL/GenBank/DDBJ databases">
        <title>Deep-cultivation of Planctomycetes and their phenomic and genomic characterization uncovers novel biology.</title>
        <authorList>
            <person name="Wiegand S."/>
            <person name="Jogler M."/>
            <person name="Boedeker C."/>
            <person name="Pinto D."/>
            <person name="Vollmers J."/>
            <person name="Rivas-Marin E."/>
            <person name="Kohn T."/>
            <person name="Peeters S.H."/>
            <person name="Heuer A."/>
            <person name="Rast P."/>
            <person name="Oberbeckmann S."/>
            <person name="Bunk B."/>
            <person name="Jeske O."/>
            <person name="Meyerdierks A."/>
            <person name="Storesund J.E."/>
            <person name="Kallscheuer N."/>
            <person name="Luecker S."/>
            <person name="Lage O.M."/>
            <person name="Pohl T."/>
            <person name="Merkel B.J."/>
            <person name="Hornburger P."/>
            <person name="Mueller R.-W."/>
            <person name="Bruemmer F."/>
            <person name="Labrenz M."/>
            <person name="Spormann A.M."/>
            <person name="Op den Camp H."/>
            <person name="Overmann J."/>
            <person name="Amann R."/>
            <person name="Jetten M.S.M."/>
            <person name="Mascher T."/>
            <person name="Medema M.H."/>
            <person name="Devos D.P."/>
            <person name="Kaster A.-K."/>
            <person name="Ovreas L."/>
            <person name="Rohde M."/>
            <person name="Galperin M.Y."/>
            <person name="Jogler C."/>
        </authorList>
    </citation>
    <scope>NUCLEOTIDE SEQUENCE [LARGE SCALE GENOMIC DNA]</scope>
    <source>
        <strain evidence="7 8">Mal52</strain>
    </source>
</reference>
<dbReference type="SMART" id="SM00849">
    <property type="entry name" value="Lactamase_B"/>
    <property type="match status" value="1"/>
</dbReference>
<evidence type="ECO:0000313" key="8">
    <source>
        <dbReference type="Proteomes" id="UP000319383"/>
    </source>
</evidence>